<feature type="zinc finger region" description="dksA C4-type" evidence="4">
    <location>
        <begin position="145"/>
        <end position="169"/>
    </location>
</feature>
<dbReference type="Gene3D" id="1.20.120.910">
    <property type="entry name" value="DksA, coiled-coil domain"/>
    <property type="match status" value="1"/>
</dbReference>
<evidence type="ECO:0000256" key="1">
    <source>
        <dbReference type="ARBA" id="ARBA00022723"/>
    </source>
</evidence>
<keyword evidence="1" id="KW-0479">Metal-binding</keyword>
<name>A0A1H1PDE5_9ACTN</name>
<keyword evidence="3" id="KW-0862">Zinc</keyword>
<organism evidence="8 9">
    <name type="scientific">Friedmanniella luteola</name>
    <dbReference type="NCBI Taxonomy" id="546871"/>
    <lineage>
        <taxon>Bacteria</taxon>
        <taxon>Bacillati</taxon>
        <taxon>Actinomycetota</taxon>
        <taxon>Actinomycetes</taxon>
        <taxon>Propionibacteriales</taxon>
        <taxon>Nocardioidaceae</taxon>
        <taxon>Friedmanniella</taxon>
    </lineage>
</organism>
<dbReference type="SUPFAM" id="SSF57716">
    <property type="entry name" value="Glucocorticoid receptor-like (DNA-binding domain)"/>
    <property type="match status" value="1"/>
</dbReference>
<gene>
    <name evidence="8" type="ORF">SAMN04488543_1056</name>
</gene>
<dbReference type="PANTHER" id="PTHR33823:SF2">
    <property type="entry name" value="RNA POLYMERASE-BINDING TRANSCRIPTION FACTOR DKSA"/>
    <property type="match status" value="1"/>
</dbReference>
<dbReference type="InterPro" id="IPR037187">
    <property type="entry name" value="DnaK_N"/>
</dbReference>
<dbReference type="InterPro" id="IPR020458">
    <property type="entry name" value="Znf_DskA_TraR_CS"/>
</dbReference>
<feature type="compositionally biased region" description="Low complexity" evidence="6">
    <location>
        <begin position="1"/>
        <end position="24"/>
    </location>
</feature>
<sequence>MSTAKATTAGDGAATTTRTGARQAPAIHALPVNETVIADHVEAANAAELPVREGEDPWTEAELAEVIEVLEADIVRFREQLATSTAELVGLLRDGTEGAGRDPADVGSANFERDAEMSLANNAREMLDQSKLALRHIQLGTYGSCDNCGQPIGKGRLQAFPRATLCVKCKQREERR</sequence>
<accession>A0A1H1PDE5</accession>
<dbReference type="PANTHER" id="PTHR33823">
    <property type="entry name" value="RNA POLYMERASE-BINDING TRANSCRIPTION FACTOR DKSA-RELATED"/>
    <property type="match status" value="1"/>
</dbReference>
<dbReference type="SUPFAM" id="SSF109635">
    <property type="entry name" value="DnaK suppressor protein DksA, alpha-hairpin domain"/>
    <property type="match status" value="1"/>
</dbReference>
<dbReference type="STRING" id="546871.SAMN04488543_1056"/>
<keyword evidence="9" id="KW-1185">Reference proteome</keyword>
<feature type="coiled-coil region" evidence="5">
    <location>
        <begin position="60"/>
        <end position="87"/>
    </location>
</feature>
<reference evidence="8 9" key="1">
    <citation type="submission" date="2016-10" db="EMBL/GenBank/DDBJ databases">
        <authorList>
            <person name="de Groot N.N."/>
        </authorList>
    </citation>
    <scope>NUCLEOTIDE SEQUENCE [LARGE SCALE GENOMIC DNA]</scope>
    <source>
        <strain evidence="8 9">DSM 21741</strain>
    </source>
</reference>
<feature type="domain" description="Zinc finger DksA/TraR C4-type" evidence="7">
    <location>
        <begin position="140"/>
        <end position="175"/>
    </location>
</feature>
<evidence type="ECO:0000259" key="7">
    <source>
        <dbReference type="Pfam" id="PF01258"/>
    </source>
</evidence>
<dbReference type="OrthoDB" id="9803742at2"/>
<dbReference type="PROSITE" id="PS51128">
    <property type="entry name" value="ZF_DKSA_2"/>
    <property type="match status" value="1"/>
</dbReference>
<dbReference type="EMBL" id="LT629749">
    <property type="protein sequence ID" value="SDS09318.1"/>
    <property type="molecule type" value="Genomic_DNA"/>
</dbReference>
<evidence type="ECO:0000256" key="5">
    <source>
        <dbReference type="SAM" id="Coils"/>
    </source>
</evidence>
<evidence type="ECO:0000256" key="6">
    <source>
        <dbReference type="SAM" id="MobiDB-lite"/>
    </source>
</evidence>
<dbReference type="PROSITE" id="PS01102">
    <property type="entry name" value="ZF_DKSA_1"/>
    <property type="match status" value="1"/>
</dbReference>
<keyword evidence="2" id="KW-0863">Zinc-finger</keyword>
<evidence type="ECO:0000313" key="8">
    <source>
        <dbReference type="EMBL" id="SDS09318.1"/>
    </source>
</evidence>
<protein>
    <submittedName>
        <fullName evidence="8">Transcriptional regulator, TraR/DksA family</fullName>
    </submittedName>
</protein>
<dbReference type="Proteomes" id="UP000199092">
    <property type="component" value="Chromosome I"/>
</dbReference>
<evidence type="ECO:0000256" key="2">
    <source>
        <dbReference type="ARBA" id="ARBA00022771"/>
    </source>
</evidence>
<keyword evidence="5" id="KW-0175">Coiled coil</keyword>
<proteinExistence type="predicted"/>
<evidence type="ECO:0000313" key="9">
    <source>
        <dbReference type="Proteomes" id="UP000199092"/>
    </source>
</evidence>
<dbReference type="GO" id="GO:0008270">
    <property type="term" value="F:zinc ion binding"/>
    <property type="evidence" value="ECO:0007669"/>
    <property type="project" value="UniProtKB-KW"/>
</dbReference>
<dbReference type="AlphaFoldDB" id="A0A1H1PDE5"/>
<feature type="region of interest" description="Disordered" evidence="6">
    <location>
        <begin position="1"/>
        <end position="27"/>
    </location>
</feature>
<evidence type="ECO:0000256" key="4">
    <source>
        <dbReference type="PROSITE-ProRule" id="PRU00510"/>
    </source>
</evidence>
<evidence type="ECO:0000256" key="3">
    <source>
        <dbReference type="ARBA" id="ARBA00022833"/>
    </source>
</evidence>
<dbReference type="InterPro" id="IPR000962">
    <property type="entry name" value="Znf_DskA_TraR"/>
</dbReference>
<dbReference type="Pfam" id="PF01258">
    <property type="entry name" value="zf-dskA_traR"/>
    <property type="match status" value="1"/>
</dbReference>